<evidence type="ECO:0000256" key="2">
    <source>
        <dbReference type="ARBA" id="ARBA00011738"/>
    </source>
</evidence>
<keyword evidence="6" id="KW-1185">Reference proteome</keyword>
<name>A0A8T0G673_CERPU</name>
<dbReference type="Gene3D" id="2.40.480.10">
    <property type="entry name" value="Allene oxide cyclase-like"/>
    <property type="match status" value="1"/>
</dbReference>
<keyword evidence="3 4" id="KW-0964">Secreted</keyword>
<dbReference type="GO" id="GO:0048046">
    <property type="term" value="C:apoplast"/>
    <property type="evidence" value="ECO:0007669"/>
    <property type="project" value="UniProtKB-SubCell"/>
</dbReference>
<dbReference type="Pfam" id="PF03018">
    <property type="entry name" value="Dirigent"/>
    <property type="match status" value="1"/>
</dbReference>
<dbReference type="EMBL" id="CM026433">
    <property type="protein sequence ID" value="KAG0553599.1"/>
    <property type="molecule type" value="Genomic_DNA"/>
</dbReference>
<evidence type="ECO:0000313" key="5">
    <source>
        <dbReference type="EMBL" id="KAG0553599.1"/>
    </source>
</evidence>
<evidence type="ECO:0000313" key="6">
    <source>
        <dbReference type="Proteomes" id="UP000822688"/>
    </source>
</evidence>
<dbReference type="AlphaFoldDB" id="A0A8T0G673"/>
<feature type="signal peptide" evidence="4">
    <location>
        <begin position="1"/>
        <end position="26"/>
    </location>
</feature>
<accession>A0A8T0G673</accession>
<dbReference type="GO" id="GO:0009699">
    <property type="term" value="P:phenylpropanoid biosynthetic process"/>
    <property type="evidence" value="ECO:0007669"/>
    <property type="project" value="UniProtKB-ARBA"/>
</dbReference>
<evidence type="ECO:0000256" key="3">
    <source>
        <dbReference type="ARBA" id="ARBA00022525"/>
    </source>
</evidence>
<feature type="chain" id="PRO_5036511305" description="Dirigent protein" evidence="4">
    <location>
        <begin position="27"/>
        <end position="190"/>
    </location>
</feature>
<dbReference type="InterPro" id="IPR004265">
    <property type="entry name" value="Dirigent"/>
</dbReference>
<keyword evidence="4" id="KW-0052">Apoplast</keyword>
<dbReference type="EMBL" id="CM026433">
    <property type="protein sequence ID" value="KAG0553598.1"/>
    <property type="molecule type" value="Genomic_DNA"/>
</dbReference>
<dbReference type="InterPro" id="IPR044859">
    <property type="entry name" value="Allene_oxi_cyc_Dirigent"/>
</dbReference>
<keyword evidence="4" id="KW-0732">Signal</keyword>
<evidence type="ECO:0000256" key="1">
    <source>
        <dbReference type="ARBA" id="ARBA00010746"/>
    </source>
</evidence>
<comment type="function">
    <text evidence="4">Dirigent proteins impart stereoselectivity on the phenoxy radical-coupling reaction, yielding optically active lignans from two molecules of coniferyl alcohol in the biosynthesis of lignans, flavonolignans, and alkaloids and thus plays a central role in plant secondary metabolism.</text>
</comment>
<organism evidence="5 6">
    <name type="scientific">Ceratodon purpureus</name>
    <name type="common">Fire moss</name>
    <name type="synonym">Dicranum purpureum</name>
    <dbReference type="NCBI Taxonomy" id="3225"/>
    <lineage>
        <taxon>Eukaryota</taxon>
        <taxon>Viridiplantae</taxon>
        <taxon>Streptophyta</taxon>
        <taxon>Embryophyta</taxon>
        <taxon>Bryophyta</taxon>
        <taxon>Bryophytina</taxon>
        <taxon>Bryopsida</taxon>
        <taxon>Dicranidae</taxon>
        <taxon>Pseudoditrichales</taxon>
        <taxon>Ditrichaceae</taxon>
        <taxon>Ceratodon</taxon>
    </lineage>
</organism>
<proteinExistence type="inferred from homology"/>
<comment type="subunit">
    <text evidence="2 4">Homodimer.</text>
</comment>
<evidence type="ECO:0000256" key="4">
    <source>
        <dbReference type="RuleBase" id="RU363099"/>
    </source>
</evidence>
<gene>
    <name evidence="5" type="ORF">KC19_12G024100</name>
</gene>
<sequence>MRSSSALAVTLCILASICRLQTAVEATFLKKTVQITHYTHETRGGPNGTFLLAAGTPQQDLGVGAAFGSFVVYDNVMREGASPTSQMIGRIAGTAVGVVKPSSTPDNNTRVQIVMQHIFGEASQYNGSTIDVVGIFFFNPPWEMRVPGATGKLRGYTGYGLCQPISQTTGAPPLLLVYRWDFYLTKTEDF</sequence>
<dbReference type="PANTHER" id="PTHR21495">
    <property type="entry name" value="NUCLEOPORIN-RELATED"/>
    <property type="match status" value="1"/>
</dbReference>
<comment type="caution">
    <text evidence="5">The sequence shown here is derived from an EMBL/GenBank/DDBJ whole genome shotgun (WGS) entry which is preliminary data.</text>
</comment>
<reference evidence="5" key="1">
    <citation type="submission" date="2020-06" db="EMBL/GenBank/DDBJ databases">
        <title>WGS assembly of Ceratodon purpureus strain R40.</title>
        <authorList>
            <person name="Carey S.B."/>
            <person name="Jenkins J."/>
            <person name="Shu S."/>
            <person name="Lovell J.T."/>
            <person name="Sreedasyam A."/>
            <person name="Maumus F."/>
            <person name="Tiley G.P."/>
            <person name="Fernandez-Pozo N."/>
            <person name="Barry K."/>
            <person name="Chen C."/>
            <person name="Wang M."/>
            <person name="Lipzen A."/>
            <person name="Daum C."/>
            <person name="Saski C.A."/>
            <person name="Payton A.C."/>
            <person name="Mcbreen J.C."/>
            <person name="Conrad R.E."/>
            <person name="Kollar L.M."/>
            <person name="Olsson S."/>
            <person name="Huttunen S."/>
            <person name="Landis J.B."/>
            <person name="Wickett N.J."/>
            <person name="Johnson M.G."/>
            <person name="Rensing S.A."/>
            <person name="Grimwood J."/>
            <person name="Schmutz J."/>
            <person name="Mcdaniel S.F."/>
        </authorList>
    </citation>
    <scope>NUCLEOTIDE SEQUENCE</scope>
    <source>
        <strain evidence="5">R40</strain>
    </source>
</reference>
<protein>
    <recommendedName>
        <fullName evidence="4">Dirigent protein</fullName>
    </recommendedName>
</protein>
<comment type="subcellular location">
    <subcellularLocation>
        <location evidence="4">Secreted</location>
        <location evidence="4">Extracellular space</location>
        <location evidence="4">Apoplast</location>
    </subcellularLocation>
</comment>
<comment type="similarity">
    <text evidence="1 4">Belongs to the plant dirigent protein family.</text>
</comment>
<dbReference type="Proteomes" id="UP000822688">
    <property type="component" value="Chromosome 12"/>
</dbReference>